<comment type="caution">
    <text evidence="2">The sequence shown here is derived from an EMBL/GenBank/DDBJ whole genome shotgun (WGS) entry which is preliminary data.</text>
</comment>
<dbReference type="PROSITE" id="PS00028">
    <property type="entry name" value="ZINC_FINGER_C2H2_1"/>
    <property type="match status" value="1"/>
</dbReference>
<dbReference type="EMBL" id="JAUEPS010000011">
    <property type="protein sequence ID" value="KAK0460894.1"/>
    <property type="molecule type" value="Genomic_DNA"/>
</dbReference>
<dbReference type="GeneID" id="85359018"/>
<evidence type="ECO:0000313" key="2">
    <source>
        <dbReference type="EMBL" id="KAK0460894.1"/>
    </source>
</evidence>
<dbReference type="AlphaFoldDB" id="A0AA39N8C4"/>
<feature type="domain" description="C2H2-type" evidence="1">
    <location>
        <begin position="13"/>
        <end position="36"/>
    </location>
</feature>
<evidence type="ECO:0000259" key="1">
    <source>
        <dbReference type="PROSITE" id="PS00028"/>
    </source>
</evidence>
<accession>A0AA39N8C4</accession>
<proteinExistence type="predicted"/>
<dbReference type="Pfam" id="PF18759">
    <property type="entry name" value="Plavaka"/>
    <property type="match status" value="1"/>
</dbReference>
<name>A0AA39N8C4_ARMTA</name>
<keyword evidence="3" id="KW-1185">Reference proteome</keyword>
<organism evidence="2 3">
    <name type="scientific">Armillaria tabescens</name>
    <name type="common">Ringless honey mushroom</name>
    <name type="synonym">Agaricus tabescens</name>
    <dbReference type="NCBI Taxonomy" id="1929756"/>
    <lineage>
        <taxon>Eukaryota</taxon>
        <taxon>Fungi</taxon>
        <taxon>Dikarya</taxon>
        <taxon>Basidiomycota</taxon>
        <taxon>Agaricomycotina</taxon>
        <taxon>Agaricomycetes</taxon>
        <taxon>Agaricomycetidae</taxon>
        <taxon>Agaricales</taxon>
        <taxon>Marasmiineae</taxon>
        <taxon>Physalacriaceae</taxon>
        <taxon>Desarmillaria</taxon>
    </lineage>
</organism>
<gene>
    <name evidence="2" type="ORF">EV420DRAFT_1619442</name>
</gene>
<dbReference type="InterPro" id="IPR013087">
    <property type="entry name" value="Znf_C2H2_type"/>
</dbReference>
<reference evidence="2" key="1">
    <citation type="submission" date="2023-06" db="EMBL/GenBank/DDBJ databases">
        <authorList>
            <consortium name="Lawrence Berkeley National Laboratory"/>
            <person name="Ahrendt S."/>
            <person name="Sahu N."/>
            <person name="Indic B."/>
            <person name="Wong-Bajracharya J."/>
            <person name="Merenyi Z."/>
            <person name="Ke H.-M."/>
            <person name="Monk M."/>
            <person name="Kocsube S."/>
            <person name="Drula E."/>
            <person name="Lipzen A."/>
            <person name="Balint B."/>
            <person name="Henrissat B."/>
            <person name="Andreopoulos B."/>
            <person name="Martin F.M."/>
            <person name="Harder C.B."/>
            <person name="Rigling D."/>
            <person name="Ford K.L."/>
            <person name="Foster G.D."/>
            <person name="Pangilinan J."/>
            <person name="Papanicolaou A."/>
            <person name="Barry K."/>
            <person name="LaButti K."/>
            <person name="Viragh M."/>
            <person name="Koriabine M."/>
            <person name="Yan M."/>
            <person name="Riley R."/>
            <person name="Champramary S."/>
            <person name="Plett K.L."/>
            <person name="Tsai I.J."/>
            <person name="Slot J."/>
            <person name="Sipos G."/>
            <person name="Plett J."/>
            <person name="Nagy L.G."/>
            <person name="Grigoriev I.V."/>
        </authorList>
    </citation>
    <scope>NUCLEOTIDE SEQUENCE</scope>
    <source>
        <strain evidence="2">CCBAS 213</strain>
    </source>
</reference>
<dbReference type="Proteomes" id="UP001175211">
    <property type="component" value="Unassembled WGS sequence"/>
</dbReference>
<dbReference type="RefSeq" id="XP_060332791.1">
    <property type="nucleotide sequence ID" value="XM_060475470.1"/>
</dbReference>
<evidence type="ECO:0000313" key="3">
    <source>
        <dbReference type="Proteomes" id="UP001175211"/>
    </source>
</evidence>
<sequence>MSTSRRLTQRLVCVVQGCNQTFRTQYGHTQHINAKHTGIDMQPSSCRPELVSCNSERDAEQISSPSFMDIDDEPTFSSAFNRFILLVSSSMYIYNLCLLVSLPCDSQGNFLPTGTPPSSPVQPENVAEPFMDPLQFRIADFLFRKVEMSQGNINELMELWTLTMLKHGDFGPFENHDEMYKLIDAIQQGSAPWKCFVTQVDANLPPTAPSWQCNQYQIWYHDPDMVISNILANPDFSNEFDTAPYVEVSSDGKRWWCDFMSGNFAWRHASRIHQEDPTMAGAMYVGIILGSDKTTVSVAMSNVEYYPLYISIGNIHNSAWHGHRNAVVPIGFLAIPKSDRKYDDDPVFRTFKKQLYHQSIAVILQSLKPAMMEPVIRRCPDGHFRRVIYNLASFIADYPEQVLLSGIVSRWCTKCTALSSDLDGEGGRHTQELTQLLLDEFRDESDTLWYTYGIDKTTKPFTFHFLRADIHEILTSDLLHQVIKGSFKDHLVEWVGEYLLQSEGKDRAREIMDDIDRRIAATPAFPGFLPGLKVYLPAVADYLPEEMMQCLASFLDFCYLVCRTDFNEDTILEVESAMARFHYYRQVFITTGVRDTISLPRQHSLVHYWQHIIDFGASNSLCSSITESRHITAVKKPWCRSNRYNALSQMLLTNQQLDKLAALRSELVNYGLVTPNHPPPPDPFDLESEDVGAVDELILAEVKLAVTKERAYPRRLERLAQHIHCPDLPELNDPPSEDIHLDDCPEIMSNIYVYHSAVASFYAPSDISRVRGMRRERIRSTPSWHKRPCHDCAFVVKDEEKPGFSGMSVVRILLFFSFVHEGVTYPCALVQWFKKHGQHADKKTGLWIVKPEVAQGRPVISVIHLDSLFRGAHIIPMYGTHSVPHRFDYTYSLDCFKAFYVNKYADHHTNEIIFS</sequence>
<dbReference type="InterPro" id="IPR041078">
    <property type="entry name" value="Plavaka"/>
</dbReference>
<protein>
    <recommendedName>
        <fullName evidence="1">C2H2-type domain-containing protein</fullName>
    </recommendedName>
</protein>